<evidence type="ECO:0000256" key="3">
    <source>
        <dbReference type="ARBA" id="ARBA00022448"/>
    </source>
</evidence>
<organism evidence="8 9">
    <name type="scientific">Coccomyxa viridis</name>
    <dbReference type="NCBI Taxonomy" id="1274662"/>
    <lineage>
        <taxon>Eukaryota</taxon>
        <taxon>Viridiplantae</taxon>
        <taxon>Chlorophyta</taxon>
        <taxon>core chlorophytes</taxon>
        <taxon>Trebouxiophyceae</taxon>
        <taxon>Trebouxiophyceae incertae sedis</taxon>
        <taxon>Coccomyxaceae</taxon>
        <taxon>Coccomyxa</taxon>
    </lineage>
</organism>
<accession>A0ABP1FI46</accession>
<evidence type="ECO:0000256" key="7">
    <source>
        <dbReference type="PIRNR" id="PIRNR017479"/>
    </source>
</evidence>
<evidence type="ECO:0000256" key="2">
    <source>
        <dbReference type="ARBA" id="ARBA00006218"/>
    </source>
</evidence>
<evidence type="ECO:0000313" key="8">
    <source>
        <dbReference type="EMBL" id="CAL5219625.1"/>
    </source>
</evidence>
<comment type="subunit">
    <text evidence="7">Part of the multisubunit TRAPP (transport protein particle) complex.</text>
</comment>
<keyword evidence="5 7" id="KW-0931">ER-Golgi transport</keyword>
<evidence type="ECO:0000256" key="4">
    <source>
        <dbReference type="ARBA" id="ARBA00022824"/>
    </source>
</evidence>
<dbReference type="InterPro" id="IPR007194">
    <property type="entry name" value="TRAPP_component"/>
</dbReference>
<keyword evidence="3 7" id="KW-0813">Transport</keyword>
<dbReference type="PIRSF" id="PIRSF017479">
    <property type="entry name" value="TRAPP_I_complex_Trs31"/>
    <property type="match status" value="1"/>
</dbReference>
<dbReference type="SUPFAM" id="SSF111126">
    <property type="entry name" value="Ligand-binding domain in the NO signalling and Golgi transport"/>
    <property type="match status" value="1"/>
</dbReference>
<evidence type="ECO:0000256" key="5">
    <source>
        <dbReference type="ARBA" id="ARBA00022892"/>
    </source>
</evidence>
<proteinExistence type="inferred from homology"/>
<keyword evidence="6 7" id="KW-0333">Golgi apparatus</keyword>
<evidence type="ECO:0000256" key="6">
    <source>
        <dbReference type="ARBA" id="ARBA00023034"/>
    </source>
</evidence>
<dbReference type="InterPro" id="IPR016696">
    <property type="entry name" value="TRAPP-I_su5"/>
</dbReference>
<name>A0ABP1FI46_9CHLO</name>
<evidence type="ECO:0000256" key="1">
    <source>
        <dbReference type="ARBA" id="ARBA00004240"/>
    </source>
</evidence>
<keyword evidence="9" id="KW-1185">Reference proteome</keyword>
<dbReference type="Proteomes" id="UP001497392">
    <property type="component" value="Unassembled WGS sequence"/>
</dbReference>
<dbReference type="Gene3D" id="3.30.1380.20">
    <property type="entry name" value="Trafficking protein particle complex subunit 3"/>
    <property type="match status" value="1"/>
</dbReference>
<sequence length="193" mass="21614">MFSASFSRLSIIDRPLAKGKGEVSLSAFAFLFSELVQYCQTRVSNIGELERRLEDTGFGVGLRLLEILSFREKGSKRDIRLLDVLKFVHTSLWKYLFGHQARDLEQSNTAEDEYMISDYDLFVNKHISVPKDMGQLNCAAYVAGIVKGALEGAGFPARVTAHFVPVKGQPKPKTTILMKFDAAVLARENRLLP</sequence>
<dbReference type="Pfam" id="PF04051">
    <property type="entry name" value="TRAPP"/>
    <property type="match status" value="1"/>
</dbReference>
<comment type="subcellular location">
    <subcellularLocation>
        <location evidence="1">Endoplasmic reticulum</location>
    </subcellularLocation>
    <subcellularLocation>
        <location evidence="7">Golgi apparatus</location>
        <location evidence="7">cis-Golgi network</location>
    </subcellularLocation>
</comment>
<dbReference type="InterPro" id="IPR024096">
    <property type="entry name" value="NO_sig/Golgi_transp_ligand-bd"/>
</dbReference>
<dbReference type="CDD" id="cd14943">
    <property type="entry name" value="TRAPPC5_Trs31"/>
    <property type="match status" value="1"/>
</dbReference>
<dbReference type="EMBL" id="CAXHTA020000002">
    <property type="protein sequence ID" value="CAL5219625.1"/>
    <property type="molecule type" value="Genomic_DNA"/>
</dbReference>
<protein>
    <recommendedName>
        <fullName evidence="7">Trafficking protein particle complex subunit</fullName>
    </recommendedName>
</protein>
<dbReference type="PANTHER" id="PTHR20902:SF0">
    <property type="entry name" value="TRAFFICKING PROTEIN PARTICLE COMPLEX SUBUNIT 5"/>
    <property type="match status" value="1"/>
</dbReference>
<reference evidence="8 9" key="1">
    <citation type="submission" date="2024-06" db="EMBL/GenBank/DDBJ databases">
        <authorList>
            <person name="Kraege A."/>
            <person name="Thomma B."/>
        </authorList>
    </citation>
    <scope>NUCLEOTIDE SEQUENCE [LARGE SCALE GENOMIC DNA]</scope>
</reference>
<gene>
    <name evidence="8" type="primary">g1498</name>
    <name evidence="8" type="ORF">VP750_LOCUS1284</name>
</gene>
<keyword evidence="4 7" id="KW-0256">Endoplasmic reticulum</keyword>
<evidence type="ECO:0000313" key="9">
    <source>
        <dbReference type="Proteomes" id="UP001497392"/>
    </source>
</evidence>
<comment type="caution">
    <text evidence="8">The sequence shown here is derived from an EMBL/GenBank/DDBJ whole genome shotgun (WGS) entry which is preliminary data.</text>
</comment>
<comment type="similarity">
    <text evidence="2 7">Belongs to the TRAPP small subunits family. BET3 subfamily.</text>
</comment>
<dbReference type="PANTHER" id="PTHR20902">
    <property type="entry name" value="41-2 PROTEIN ANTIGEN-RELATED"/>
    <property type="match status" value="1"/>
</dbReference>